<evidence type="ECO:0000313" key="1">
    <source>
        <dbReference type="EMBL" id="KAL2610285.1"/>
    </source>
</evidence>
<comment type="caution">
    <text evidence="1">The sequence shown here is derived from an EMBL/GenBank/DDBJ whole genome shotgun (WGS) entry which is preliminary data.</text>
</comment>
<sequence>MTQVMTYPVEWVHEEWQVKTNGQWVSAMKYVKLFSGDDSDNDDDICNFGVGKLIDSGAFLFQCTEVREVTCVH</sequence>
<reference evidence="1 2" key="1">
    <citation type="submission" date="2024-09" db="EMBL/GenBank/DDBJ databases">
        <title>Chromosome-scale assembly of Riccia fluitans.</title>
        <authorList>
            <person name="Paukszto L."/>
            <person name="Sawicki J."/>
            <person name="Karawczyk K."/>
            <person name="Piernik-Szablinska J."/>
            <person name="Szczecinska M."/>
            <person name="Mazdziarz M."/>
        </authorList>
    </citation>
    <scope>NUCLEOTIDE SEQUENCE [LARGE SCALE GENOMIC DNA]</scope>
    <source>
        <strain evidence="1">Rf_01</strain>
        <tissue evidence="1">Aerial parts of the thallus</tissue>
    </source>
</reference>
<keyword evidence="2" id="KW-1185">Reference proteome</keyword>
<protein>
    <submittedName>
        <fullName evidence="1">Uncharacterized protein</fullName>
    </submittedName>
</protein>
<dbReference type="Proteomes" id="UP001605036">
    <property type="component" value="Unassembled WGS sequence"/>
</dbReference>
<name>A0ABD1XNF8_9MARC</name>
<dbReference type="EMBL" id="JBHFFA010000008">
    <property type="protein sequence ID" value="KAL2610285.1"/>
    <property type="molecule type" value="Genomic_DNA"/>
</dbReference>
<evidence type="ECO:0000313" key="2">
    <source>
        <dbReference type="Proteomes" id="UP001605036"/>
    </source>
</evidence>
<organism evidence="1 2">
    <name type="scientific">Riccia fluitans</name>
    <dbReference type="NCBI Taxonomy" id="41844"/>
    <lineage>
        <taxon>Eukaryota</taxon>
        <taxon>Viridiplantae</taxon>
        <taxon>Streptophyta</taxon>
        <taxon>Embryophyta</taxon>
        <taxon>Marchantiophyta</taxon>
        <taxon>Marchantiopsida</taxon>
        <taxon>Marchantiidae</taxon>
        <taxon>Marchantiales</taxon>
        <taxon>Ricciaceae</taxon>
        <taxon>Riccia</taxon>
    </lineage>
</organism>
<gene>
    <name evidence="1" type="ORF">R1flu_028858</name>
</gene>
<proteinExistence type="predicted"/>
<dbReference type="AlphaFoldDB" id="A0ABD1XNF8"/>
<accession>A0ABD1XNF8</accession>